<organism evidence="1 2">
    <name type="scientific">Colletotrichum nymphaeae SA-01</name>
    <dbReference type="NCBI Taxonomy" id="1460502"/>
    <lineage>
        <taxon>Eukaryota</taxon>
        <taxon>Fungi</taxon>
        <taxon>Dikarya</taxon>
        <taxon>Ascomycota</taxon>
        <taxon>Pezizomycotina</taxon>
        <taxon>Sordariomycetes</taxon>
        <taxon>Hypocreomycetidae</taxon>
        <taxon>Glomerellales</taxon>
        <taxon>Glomerellaceae</taxon>
        <taxon>Colletotrichum</taxon>
        <taxon>Colletotrichum acutatum species complex</taxon>
    </lineage>
</organism>
<comment type="caution">
    <text evidence="1">The sequence shown here is derived from an EMBL/GenBank/DDBJ whole genome shotgun (WGS) entry which is preliminary data.</text>
</comment>
<proteinExistence type="predicted"/>
<gene>
    <name evidence="1" type="ORF">CNYM01_06706</name>
</gene>
<evidence type="ECO:0000313" key="1">
    <source>
        <dbReference type="EMBL" id="KXH37692.1"/>
    </source>
</evidence>
<name>A0A135SP87_9PEZI</name>
<dbReference type="OrthoDB" id="194358at2759"/>
<dbReference type="Proteomes" id="UP000070054">
    <property type="component" value="Unassembled WGS sequence"/>
</dbReference>
<protein>
    <submittedName>
        <fullName evidence="1">Uncharacterized protein</fullName>
    </submittedName>
</protein>
<dbReference type="AlphaFoldDB" id="A0A135SP87"/>
<reference evidence="1 2" key="1">
    <citation type="submission" date="2014-02" db="EMBL/GenBank/DDBJ databases">
        <title>The genome sequence of Colletotrichum nymphaeae SA-01.</title>
        <authorList>
            <person name="Baroncelli R."/>
            <person name="Thon M.R."/>
        </authorList>
    </citation>
    <scope>NUCLEOTIDE SEQUENCE [LARGE SCALE GENOMIC DNA]</scope>
    <source>
        <strain evidence="1 2">SA-01</strain>
    </source>
</reference>
<keyword evidence="2" id="KW-1185">Reference proteome</keyword>
<dbReference type="EMBL" id="JEMN01001426">
    <property type="protein sequence ID" value="KXH37692.1"/>
    <property type="molecule type" value="Genomic_DNA"/>
</dbReference>
<sequence>MVGESARVFCFVTFPRGFFGYRLYASDPPETLDENTSMMVVLGQEKYDEEGRGLLVFKEKSSGLGETGRYIGVYLEAALDNTGALQDWPRACRVSPHWNRRDGIDAATKFNESFPPSRASWVGNTMASMRTVVPVKPAFTASMKVVLIVEIIFDVAQLRDSRERMGFVTSSS</sequence>
<evidence type="ECO:0000313" key="2">
    <source>
        <dbReference type="Proteomes" id="UP000070054"/>
    </source>
</evidence>
<accession>A0A135SP87</accession>